<organism evidence="18 19">
    <name type="scientific">Petromyzon marinus</name>
    <name type="common">Sea lamprey</name>
    <dbReference type="NCBI Taxonomy" id="7757"/>
    <lineage>
        <taxon>Eukaryota</taxon>
        <taxon>Metazoa</taxon>
        <taxon>Chordata</taxon>
        <taxon>Craniata</taxon>
        <taxon>Vertebrata</taxon>
        <taxon>Cyclostomata</taxon>
        <taxon>Hyperoartia</taxon>
        <taxon>Petromyzontiformes</taxon>
        <taxon>Petromyzontidae</taxon>
        <taxon>Petromyzon</taxon>
    </lineage>
</organism>
<dbReference type="PROSITE" id="PS51910">
    <property type="entry name" value="GH18_2"/>
    <property type="match status" value="1"/>
</dbReference>
<comment type="subunit">
    <text evidence="12">Interacts with EGFR.</text>
</comment>
<evidence type="ECO:0000313" key="19">
    <source>
        <dbReference type="RefSeq" id="XP_032837222.1"/>
    </source>
</evidence>
<dbReference type="Pfam" id="PF00704">
    <property type="entry name" value="Glyco_hydro_18"/>
    <property type="match status" value="1"/>
</dbReference>
<dbReference type="FunFam" id="2.170.140.10:FF:000001">
    <property type="entry name" value="Acidic mammalian chitinase"/>
    <property type="match status" value="1"/>
</dbReference>
<feature type="domain" description="GH18" evidence="17">
    <location>
        <begin position="28"/>
        <end position="396"/>
    </location>
</feature>
<evidence type="ECO:0000256" key="10">
    <source>
        <dbReference type="ARBA" id="ARBA00023157"/>
    </source>
</evidence>
<comment type="similarity">
    <text evidence="3">Belongs to the glycosyl hydrolase 18 family. Chitinase class II subfamily.</text>
</comment>
<dbReference type="SUPFAM" id="SSF54556">
    <property type="entry name" value="Chitinase insertion domain"/>
    <property type="match status" value="1"/>
</dbReference>
<dbReference type="InterPro" id="IPR029070">
    <property type="entry name" value="Chitinase_insertion_sf"/>
</dbReference>
<dbReference type="Gene3D" id="3.20.20.80">
    <property type="entry name" value="Glycosidases"/>
    <property type="match status" value="1"/>
</dbReference>
<dbReference type="PROSITE" id="PS50940">
    <property type="entry name" value="CHIT_BIND_II"/>
    <property type="match status" value="1"/>
</dbReference>
<dbReference type="GO" id="GO:0006032">
    <property type="term" value="P:chitin catabolic process"/>
    <property type="evidence" value="ECO:0007669"/>
    <property type="project" value="UniProtKB-KW"/>
</dbReference>
<dbReference type="Pfam" id="PF01607">
    <property type="entry name" value="CBM_14"/>
    <property type="match status" value="1"/>
</dbReference>
<evidence type="ECO:0000313" key="18">
    <source>
        <dbReference type="Proteomes" id="UP001318040"/>
    </source>
</evidence>
<evidence type="ECO:0000256" key="13">
    <source>
        <dbReference type="ARBA" id="ARBA00072739"/>
    </source>
</evidence>
<dbReference type="Gene3D" id="2.170.140.10">
    <property type="entry name" value="Chitin binding domain"/>
    <property type="match status" value="1"/>
</dbReference>
<dbReference type="InterPro" id="IPR011583">
    <property type="entry name" value="Chitinase_II/V-like_cat"/>
</dbReference>
<dbReference type="FunFam" id="3.10.50.10:FF:000001">
    <property type="entry name" value="Chitinase 3-like 1"/>
    <property type="match status" value="1"/>
</dbReference>
<dbReference type="CDD" id="cd02872">
    <property type="entry name" value="GH18_chitolectin_chitotriosidase"/>
    <property type="match status" value="1"/>
</dbReference>
<dbReference type="SMART" id="SM00494">
    <property type="entry name" value="ChtBD2"/>
    <property type="match status" value="1"/>
</dbReference>
<feature type="domain" description="Chitin-binding type-2" evidence="16">
    <location>
        <begin position="460"/>
        <end position="509"/>
    </location>
</feature>
<gene>
    <name evidence="19" type="primary">LOC116958608</name>
</gene>
<dbReference type="GO" id="GO:0000272">
    <property type="term" value="P:polysaccharide catabolic process"/>
    <property type="evidence" value="ECO:0007669"/>
    <property type="project" value="UniProtKB-KW"/>
</dbReference>
<evidence type="ECO:0000256" key="11">
    <source>
        <dbReference type="ARBA" id="ARBA00023326"/>
    </source>
</evidence>
<evidence type="ECO:0000256" key="9">
    <source>
        <dbReference type="ARBA" id="ARBA00023024"/>
    </source>
</evidence>
<dbReference type="SMART" id="SM00636">
    <property type="entry name" value="Glyco_18"/>
    <property type="match status" value="1"/>
</dbReference>
<sequence length="509" mass="56224">MGKIPHLFLLCLVAGSFIVFTEGTTTQYKRVCYFTNWSQYRTQAGRFTMDMVDPFLCTHIIYAFAGFSNDFNVVTTEDNDVQTFDTMQRLKLRNPQLKFLLAIGGWRFGVEKFSRMVSCAENRRSFIASAIEFLRQHHFDGIDYDWEYPAQRGSPATDKHLFTLLIQETMAAFVHNAQITRKPRLLISAAVAAGKSTVAAAYEINMIHPYMDFINLMSYDLQKEDRKTSHHSPLFASTSINQTDTVESSVQTWLRGGVPPQKLVVGLPTYGRSFTLSGASTIVGAPVSGAGLPGPYTKQPGMLAYYEVCPLLRRGFNRVWLSDQKVPYAYGYTNRRGQWVGYDDIPSFRQKVCWLKSKGLGGAMMWSLDMDDFTGKECKGDAYPLLKLVKIILTTPTGTIGQCTLPKLRETSFSRESGAASTAGGGDSSKQESPGSSEDSVPTDADADADAAAAAAVAVALTCQGRADGLYPHASEPRRFYHCADGATREQACPDGLVYSADIHVCTWP</sequence>
<evidence type="ECO:0000256" key="6">
    <source>
        <dbReference type="ARBA" id="ARBA00022669"/>
    </source>
</evidence>
<evidence type="ECO:0000259" key="17">
    <source>
        <dbReference type="PROSITE" id="PS51910"/>
    </source>
</evidence>
<evidence type="ECO:0000256" key="15">
    <source>
        <dbReference type="SAM" id="SignalP"/>
    </source>
</evidence>
<dbReference type="InterPro" id="IPR001223">
    <property type="entry name" value="Glyco_hydro18_cat"/>
</dbReference>
<dbReference type="GO" id="GO:0005737">
    <property type="term" value="C:cytoplasm"/>
    <property type="evidence" value="ECO:0007669"/>
    <property type="project" value="UniProtKB-SubCell"/>
</dbReference>
<evidence type="ECO:0000259" key="16">
    <source>
        <dbReference type="PROSITE" id="PS50940"/>
    </source>
</evidence>
<dbReference type="SUPFAM" id="SSF57625">
    <property type="entry name" value="Invertebrate chitin-binding proteins"/>
    <property type="match status" value="1"/>
</dbReference>
<feature type="region of interest" description="Disordered" evidence="14">
    <location>
        <begin position="414"/>
        <end position="447"/>
    </location>
</feature>
<keyword evidence="6" id="KW-0147">Chitin-binding</keyword>
<dbReference type="InterPro" id="IPR036508">
    <property type="entry name" value="Chitin-bd_dom_sf"/>
</dbReference>
<dbReference type="SUPFAM" id="SSF51445">
    <property type="entry name" value="(Trans)glycosidases"/>
    <property type="match status" value="1"/>
</dbReference>
<keyword evidence="5" id="KW-0963">Cytoplasm</keyword>
<dbReference type="RefSeq" id="XP_032837222.1">
    <property type="nucleotide sequence ID" value="XM_032981331.1"/>
</dbReference>
<dbReference type="InterPro" id="IPR017853">
    <property type="entry name" value="GH"/>
</dbReference>
<evidence type="ECO:0000256" key="14">
    <source>
        <dbReference type="SAM" id="MobiDB-lite"/>
    </source>
</evidence>
<evidence type="ECO:0000256" key="12">
    <source>
        <dbReference type="ARBA" id="ARBA00062006"/>
    </source>
</evidence>
<reference evidence="19" key="1">
    <citation type="submission" date="2025-08" db="UniProtKB">
        <authorList>
            <consortium name="RefSeq"/>
        </authorList>
    </citation>
    <scope>IDENTIFICATION</scope>
    <source>
        <tissue evidence="19">Sperm</tissue>
    </source>
</reference>
<dbReference type="InterPro" id="IPR002557">
    <property type="entry name" value="Chitin-bd_dom"/>
</dbReference>
<keyword evidence="18" id="KW-1185">Reference proteome</keyword>
<name>A0AAJ7UJ30_PETMA</name>
<dbReference type="EC" id="3.2.1.14" evidence="4"/>
<keyword evidence="7 15" id="KW-0732">Signal</keyword>
<evidence type="ECO:0000256" key="8">
    <source>
        <dbReference type="ARBA" id="ARBA00022859"/>
    </source>
</evidence>
<proteinExistence type="inferred from homology"/>
<evidence type="ECO:0000256" key="7">
    <source>
        <dbReference type="ARBA" id="ARBA00022729"/>
    </source>
</evidence>
<dbReference type="FunFam" id="3.20.20.80:FF:000007">
    <property type="entry name" value="Acidic mammalian chitinase"/>
    <property type="match status" value="1"/>
</dbReference>
<dbReference type="GO" id="GO:0005576">
    <property type="term" value="C:extracellular region"/>
    <property type="evidence" value="ECO:0007669"/>
    <property type="project" value="InterPro"/>
</dbReference>
<keyword evidence="8" id="KW-0391">Immunity</keyword>
<keyword evidence="10" id="KW-1015">Disulfide bond</keyword>
<evidence type="ECO:0000256" key="1">
    <source>
        <dbReference type="ARBA" id="ARBA00000822"/>
    </source>
</evidence>
<protein>
    <recommendedName>
        <fullName evidence="13">Acidic mammalian chitinase</fullName>
        <ecNumber evidence="4">3.2.1.14</ecNumber>
    </recommendedName>
</protein>
<keyword evidence="9" id="KW-0146">Chitin degradation</keyword>
<feature type="chain" id="PRO_5042559038" description="Acidic mammalian chitinase" evidence="15">
    <location>
        <begin position="24"/>
        <end position="509"/>
    </location>
</feature>
<dbReference type="GO" id="GO:0008843">
    <property type="term" value="F:endochitinase activity"/>
    <property type="evidence" value="ECO:0007669"/>
    <property type="project" value="UniProtKB-EC"/>
</dbReference>
<dbReference type="InterPro" id="IPR050314">
    <property type="entry name" value="Glycosyl_Hydrlase_18"/>
</dbReference>
<dbReference type="Gene3D" id="3.10.50.10">
    <property type="match status" value="1"/>
</dbReference>
<evidence type="ECO:0000256" key="4">
    <source>
        <dbReference type="ARBA" id="ARBA00012729"/>
    </source>
</evidence>
<dbReference type="Proteomes" id="UP001318040">
    <property type="component" value="Chromosome 80"/>
</dbReference>
<feature type="signal peptide" evidence="15">
    <location>
        <begin position="1"/>
        <end position="23"/>
    </location>
</feature>
<dbReference type="AlphaFoldDB" id="A0AAJ7UJ30"/>
<dbReference type="PANTHER" id="PTHR11177">
    <property type="entry name" value="CHITINASE"/>
    <property type="match status" value="1"/>
</dbReference>
<feature type="compositionally biased region" description="Polar residues" evidence="14">
    <location>
        <begin position="431"/>
        <end position="440"/>
    </location>
</feature>
<comment type="subcellular location">
    <subcellularLocation>
        <location evidence="2">Cytoplasm</location>
    </subcellularLocation>
</comment>
<evidence type="ECO:0000256" key="2">
    <source>
        <dbReference type="ARBA" id="ARBA00004496"/>
    </source>
</evidence>
<evidence type="ECO:0000256" key="5">
    <source>
        <dbReference type="ARBA" id="ARBA00022490"/>
    </source>
</evidence>
<dbReference type="KEGG" id="pmrn:116958608"/>
<dbReference type="GO" id="GO:0002376">
    <property type="term" value="P:immune system process"/>
    <property type="evidence" value="ECO:0007669"/>
    <property type="project" value="UniProtKB-KW"/>
</dbReference>
<keyword evidence="11" id="KW-0119">Carbohydrate metabolism</keyword>
<evidence type="ECO:0000256" key="3">
    <source>
        <dbReference type="ARBA" id="ARBA00009121"/>
    </source>
</evidence>
<dbReference type="GO" id="GO:0008061">
    <property type="term" value="F:chitin binding"/>
    <property type="evidence" value="ECO:0007669"/>
    <property type="project" value="UniProtKB-KW"/>
</dbReference>
<comment type="catalytic activity">
    <reaction evidence="1">
        <text>Random endo-hydrolysis of N-acetyl-beta-D-glucosaminide (1-&gt;4)-beta-linkages in chitin and chitodextrins.</text>
        <dbReference type="EC" id="3.2.1.14"/>
    </reaction>
</comment>
<dbReference type="PANTHER" id="PTHR11177:SF317">
    <property type="entry name" value="CHITINASE 12-RELATED"/>
    <property type="match status" value="1"/>
</dbReference>
<accession>A0AAJ7UJ30</accession>
<keyword evidence="11" id="KW-0624">Polysaccharide degradation</keyword>